<comment type="caution">
    <text evidence="1">The sequence shown here is derived from an EMBL/GenBank/DDBJ whole genome shotgun (WGS) entry which is preliminary data.</text>
</comment>
<reference evidence="1" key="1">
    <citation type="submission" date="2021-03" db="EMBL/GenBank/DDBJ databases">
        <title>Draft genome sequence of rust myrtle Austropuccinia psidii MF-1, a brazilian biotype.</title>
        <authorList>
            <person name="Quecine M.C."/>
            <person name="Pachon D.M.R."/>
            <person name="Bonatelli M.L."/>
            <person name="Correr F.H."/>
            <person name="Franceschini L.M."/>
            <person name="Leite T.F."/>
            <person name="Margarido G.R.A."/>
            <person name="Almeida C.A."/>
            <person name="Ferrarezi J.A."/>
            <person name="Labate C.A."/>
        </authorList>
    </citation>
    <scope>NUCLEOTIDE SEQUENCE</scope>
    <source>
        <strain evidence="1">MF-1</strain>
    </source>
</reference>
<sequence>MWTEAAKHSSLLLNLLPHEAIDMNSPQQLLKKAKMNIKKSISLNSLIPFGMKTTVQVKNSKLKLDPRGEILKALTYESEVQIHQDLDNLPTAVMEHENHEVPINTHEAVTHSQTKEAAIQIEGNQLVSNHKHYPYVPYYSQAPKDISNKIDTRNILKGGPQSTKQPDQYMLANVVPYSKLLQIHRGVLNGRKQ</sequence>
<protein>
    <submittedName>
        <fullName evidence="1">Uncharacterized protein</fullName>
    </submittedName>
</protein>
<name>A0A9Q3KVG9_9BASI</name>
<keyword evidence="2" id="KW-1185">Reference proteome</keyword>
<evidence type="ECO:0000313" key="1">
    <source>
        <dbReference type="EMBL" id="MBW0587356.1"/>
    </source>
</evidence>
<dbReference type="AlphaFoldDB" id="A0A9Q3KVG9"/>
<gene>
    <name evidence="1" type="ORF">O181_127071</name>
</gene>
<dbReference type="Proteomes" id="UP000765509">
    <property type="component" value="Unassembled WGS sequence"/>
</dbReference>
<dbReference type="EMBL" id="AVOT02126817">
    <property type="protein sequence ID" value="MBW0587356.1"/>
    <property type="molecule type" value="Genomic_DNA"/>
</dbReference>
<organism evidence="1 2">
    <name type="scientific">Austropuccinia psidii MF-1</name>
    <dbReference type="NCBI Taxonomy" id="1389203"/>
    <lineage>
        <taxon>Eukaryota</taxon>
        <taxon>Fungi</taxon>
        <taxon>Dikarya</taxon>
        <taxon>Basidiomycota</taxon>
        <taxon>Pucciniomycotina</taxon>
        <taxon>Pucciniomycetes</taxon>
        <taxon>Pucciniales</taxon>
        <taxon>Sphaerophragmiaceae</taxon>
        <taxon>Austropuccinia</taxon>
    </lineage>
</organism>
<evidence type="ECO:0000313" key="2">
    <source>
        <dbReference type="Proteomes" id="UP000765509"/>
    </source>
</evidence>
<proteinExistence type="predicted"/>
<accession>A0A9Q3KVG9</accession>
<dbReference type="OrthoDB" id="7691805at2759"/>